<dbReference type="RefSeq" id="XP_024368861.1">
    <property type="nucleotide sequence ID" value="XM_024513093.2"/>
</dbReference>
<keyword evidence="12" id="KW-0968">Cytoplasmic vesicle</keyword>
<dbReference type="InterPro" id="IPR056176">
    <property type="entry name" value="TPR_COPA_B"/>
</dbReference>
<reference evidence="19 21" key="2">
    <citation type="journal article" date="2018" name="Plant J.">
        <title>The Physcomitrella patens chromosome-scale assembly reveals moss genome structure and evolution.</title>
        <authorList>
            <person name="Lang D."/>
            <person name="Ullrich K.K."/>
            <person name="Murat F."/>
            <person name="Fuchs J."/>
            <person name="Jenkins J."/>
            <person name="Haas F.B."/>
            <person name="Piednoel M."/>
            <person name="Gundlach H."/>
            <person name="Van Bel M."/>
            <person name="Meyberg R."/>
            <person name="Vives C."/>
            <person name="Morata J."/>
            <person name="Symeonidi A."/>
            <person name="Hiss M."/>
            <person name="Muchero W."/>
            <person name="Kamisugi Y."/>
            <person name="Saleh O."/>
            <person name="Blanc G."/>
            <person name="Decker E.L."/>
            <person name="van Gessel N."/>
            <person name="Grimwood J."/>
            <person name="Hayes R.D."/>
            <person name="Graham S.W."/>
            <person name="Gunter L.E."/>
            <person name="McDaniel S.F."/>
            <person name="Hoernstein S.N.W."/>
            <person name="Larsson A."/>
            <person name="Li F.W."/>
            <person name="Perroud P.F."/>
            <person name="Phillips J."/>
            <person name="Ranjan P."/>
            <person name="Rokshar D.S."/>
            <person name="Rothfels C.J."/>
            <person name="Schneider L."/>
            <person name="Shu S."/>
            <person name="Stevenson D.W."/>
            <person name="Thummler F."/>
            <person name="Tillich M."/>
            <person name="Villarreal Aguilar J.C."/>
            <person name="Widiez T."/>
            <person name="Wong G.K."/>
            <person name="Wymore A."/>
            <person name="Zhang Y."/>
            <person name="Zimmer A.D."/>
            <person name="Quatrano R.S."/>
            <person name="Mayer K.F.X."/>
            <person name="Goodstein D."/>
            <person name="Casacuberta J.M."/>
            <person name="Vandepoele K."/>
            <person name="Reski R."/>
            <person name="Cuming A.C."/>
            <person name="Tuskan G.A."/>
            <person name="Maumus F."/>
            <person name="Salse J."/>
            <person name="Schmutz J."/>
            <person name="Rensing S.A."/>
        </authorList>
    </citation>
    <scope>NUCLEOTIDE SEQUENCE [LARGE SCALE GENOMIC DNA]</scope>
    <source>
        <strain evidence="20 21">cv. Gransden 2004</strain>
    </source>
</reference>
<dbReference type="InterPro" id="IPR050844">
    <property type="entry name" value="Coatomer_complex_subunit"/>
</dbReference>
<keyword evidence="21" id="KW-1185">Reference proteome</keyword>
<proteinExistence type="predicted"/>
<dbReference type="OMA" id="EMTYQKQ"/>
<dbReference type="Pfam" id="PF00400">
    <property type="entry name" value="WD40"/>
    <property type="match status" value="6"/>
</dbReference>
<dbReference type="KEGG" id="ppp:112279039"/>
<comment type="subunit">
    <text evidence="3 14">Oligomeric complex that consists of at least the alpha, beta, beta', gamma, delta, epsilon and zeta subunits.</text>
</comment>
<evidence type="ECO:0000256" key="13">
    <source>
        <dbReference type="ARBA" id="ARBA00025536"/>
    </source>
</evidence>
<keyword evidence="4 14" id="KW-0813">Transport</keyword>
<dbReference type="PANTHER" id="PTHR19876">
    <property type="entry name" value="COATOMER"/>
    <property type="match status" value="1"/>
</dbReference>
<evidence type="ECO:0000313" key="19">
    <source>
        <dbReference type="EMBL" id="PNR60344.1"/>
    </source>
</evidence>
<evidence type="ECO:0000256" key="7">
    <source>
        <dbReference type="ARBA" id="ARBA00022737"/>
    </source>
</evidence>
<gene>
    <name evidence="20" type="primary">LOC112279039</name>
    <name evidence="19" type="ORF">PHYPA_003137</name>
</gene>
<feature type="repeat" description="WD" evidence="15">
    <location>
        <begin position="47"/>
        <end position="88"/>
    </location>
</feature>
<keyword evidence="11 14" id="KW-0472">Membrane</keyword>
<feature type="repeat" description="WD" evidence="15">
    <location>
        <begin position="89"/>
        <end position="130"/>
    </location>
</feature>
<dbReference type="GO" id="GO:0006890">
    <property type="term" value="P:retrograde vesicle-mediated transport, Golgi to endoplasmic reticulum"/>
    <property type="evidence" value="ECO:0000318"/>
    <property type="project" value="GO_Central"/>
</dbReference>
<dbReference type="InterPro" id="IPR036322">
    <property type="entry name" value="WD40_repeat_dom_sf"/>
</dbReference>
<dbReference type="GO" id="GO:0005198">
    <property type="term" value="F:structural molecule activity"/>
    <property type="evidence" value="ECO:0007669"/>
    <property type="project" value="InterPro"/>
</dbReference>
<dbReference type="GO" id="GO:0030126">
    <property type="term" value="C:COPI vesicle coat"/>
    <property type="evidence" value="ECO:0000318"/>
    <property type="project" value="GO_Central"/>
</dbReference>
<evidence type="ECO:0000313" key="21">
    <source>
        <dbReference type="Proteomes" id="UP000006727"/>
    </source>
</evidence>
<dbReference type="PANTHER" id="PTHR19876:SF1">
    <property type="entry name" value="COATOMER SUBUNIT ALPHA"/>
    <property type="match status" value="1"/>
</dbReference>
<reference evidence="19 21" key="1">
    <citation type="journal article" date="2008" name="Science">
        <title>The Physcomitrella genome reveals evolutionary insights into the conquest of land by plants.</title>
        <authorList>
            <person name="Rensing S."/>
            <person name="Lang D."/>
            <person name="Zimmer A."/>
            <person name="Terry A."/>
            <person name="Salamov A."/>
            <person name="Shapiro H."/>
            <person name="Nishiyama T."/>
            <person name="Perroud P.-F."/>
            <person name="Lindquist E."/>
            <person name="Kamisugi Y."/>
            <person name="Tanahashi T."/>
            <person name="Sakakibara K."/>
            <person name="Fujita T."/>
            <person name="Oishi K."/>
            <person name="Shin-I T."/>
            <person name="Kuroki Y."/>
            <person name="Toyoda A."/>
            <person name="Suzuki Y."/>
            <person name="Hashimoto A."/>
            <person name="Yamaguchi K."/>
            <person name="Sugano A."/>
            <person name="Kohara Y."/>
            <person name="Fujiyama A."/>
            <person name="Anterola A."/>
            <person name="Aoki S."/>
            <person name="Ashton N."/>
            <person name="Barbazuk W.B."/>
            <person name="Barker E."/>
            <person name="Bennetzen J."/>
            <person name="Bezanilla M."/>
            <person name="Blankenship R."/>
            <person name="Cho S.H."/>
            <person name="Dutcher S."/>
            <person name="Estelle M."/>
            <person name="Fawcett J.A."/>
            <person name="Gundlach H."/>
            <person name="Hanada K."/>
            <person name="Heyl A."/>
            <person name="Hicks K.A."/>
            <person name="Hugh J."/>
            <person name="Lohr M."/>
            <person name="Mayer K."/>
            <person name="Melkozernov A."/>
            <person name="Murata T."/>
            <person name="Nelson D."/>
            <person name="Pils B."/>
            <person name="Prigge M."/>
            <person name="Reiss B."/>
            <person name="Renner T."/>
            <person name="Rombauts S."/>
            <person name="Rushton P."/>
            <person name="Sanderfoot A."/>
            <person name="Schween G."/>
            <person name="Shiu S.-H."/>
            <person name="Stueber K."/>
            <person name="Theodoulou F.L."/>
            <person name="Tu H."/>
            <person name="Van de Peer Y."/>
            <person name="Verrier P.J."/>
            <person name="Waters E."/>
            <person name="Wood A."/>
            <person name="Yang L."/>
            <person name="Cove D."/>
            <person name="Cuming A."/>
            <person name="Hasebe M."/>
            <person name="Lucas S."/>
            <person name="Mishler D.B."/>
            <person name="Reski R."/>
            <person name="Grigoriev I."/>
            <person name="Quatrano R.S."/>
            <person name="Boore J.L."/>
        </authorList>
    </citation>
    <scope>NUCLEOTIDE SEQUENCE [LARGE SCALE GENOMIC DNA]</scope>
    <source>
        <strain evidence="20 21">cv. Gransden 2004</strain>
    </source>
</reference>
<evidence type="ECO:0000259" key="17">
    <source>
        <dbReference type="Pfam" id="PF06957"/>
    </source>
</evidence>
<evidence type="ECO:0000256" key="10">
    <source>
        <dbReference type="ARBA" id="ARBA00023034"/>
    </source>
</evidence>
<dbReference type="FunCoup" id="A0A2K1L2U3">
    <property type="interactions" value="5090"/>
</dbReference>
<evidence type="ECO:0000256" key="12">
    <source>
        <dbReference type="ARBA" id="ARBA00023329"/>
    </source>
</evidence>
<comment type="function">
    <text evidence="13">The coatomer is a cytosolic protein complex that binds to dilysine motifs and reversibly associates with Golgi non-clathrin-coated vesicles, which further mediate biosynthetic protein transport from the ER, via the Golgi up to the trans Golgi network. Coatomer complex is required for budding from Golgi membranes, and is essential for the retrograde Golgi-to-ER transport of dilysine-tagged proteins.</text>
</comment>
<dbReference type="PROSITE" id="PS50294">
    <property type="entry name" value="WD_REPEATS_REGION"/>
    <property type="match status" value="5"/>
</dbReference>
<evidence type="ECO:0000256" key="11">
    <source>
        <dbReference type="ARBA" id="ARBA00023136"/>
    </source>
</evidence>
<dbReference type="Gramene" id="Pp3c2_24120V3.1">
    <property type="protein sequence ID" value="Pp3c2_24120V3.1"/>
    <property type="gene ID" value="Pp3c2_24120"/>
</dbReference>
<dbReference type="PRINTS" id="PR00320">
    <property type="entry name" value="GPROTEINBRPT"/>
</dbReference>
<dbReference type="GeneID" id="112279039"/>
<evidence type="ECO:0000256" key="6">
    <source>
        <dbReference type="ARBA" id="ARBA00022574"/>
    </source>
</evidence>
<keyword evidence="9 14" id="KW-0653">Protein transport</keyword>
<dbReference type="Pfam" id="PF23953">
    <property type="entry name" value="TPR_COPA_B"/>
    <property type="match status" value="1"/>
</dbReference>
<dbReference type="PaxDb" id="3218-PP1S135_34V6.1"/>
<dbReference type="Pfam" id="PF06957">
    <property type="entry name" value="COPI_C"/>
    <property type="match status" value="1"/>
</dbReference>
<reference evidence="20" key="3">
    <citation type="submission" date="2020-12" db="UniProtKB">
        <authorList>
            <consortium name="EnsemblPlants"/>
        </authorList>
    </citation>
    <scope>IDENTIFICATION</scope>
</reference>
<dbReference type="OrthoDB" id="10261470at2759"/>
<sequence>MLTKFETKSNRVKGLSFHPRRPWILASLHSGIIQLWDYRMGTLIDRFDEHDGPVRGVHFHKSQPLFVSGGDDYKIKVWNYKMRRCLFTLLGHLDYIRTVQFHHESPWIVSASDDQTIRIWNWQSRTCISVLTGHNHYVMCASFHIKEDLVVSASLDQTVRVWDIGALKKKSVSPADDMMRLTQMNTDLFGGGDSVVKYVLEGHDRGVNWASFHPSLPLIVSGADDRQVKLWRMNDTKAWEVDTLRGHVNNVSCVMFHARQDIIVSNSEDKSIRVWDMSKRTGVQTFRREHDRFWILSAHPEVNLLAAGHDSGMIVFKLERERPACAVQGGTLYYVKERYLRTYDFAAGKDNPLISIRRAGSMGLNLGPRSLSYNPAENAVLLCSDVDGGSYELYIIPKESSGRSEAAQEAKRGLGSSAVFVARNRFAVLDKNQNQVLIKNLRNEVTKKVTLPSPSTDVIFYAGTGNLLCRSEDKVVLFDLQQRATLGEVSSPFVKYVVWSSDMENVALLSKHAIVVATKKLVHKYTVHETIRVKSGAWDESGVFIYTTLNHIKYCLPNGDSGIIRTLDVPVYITKVSGNSIYCLDRDGKNRVMQIDATEYTFKLALIQRKFDQVLNMIQSLQLCGQSIIAYLQQKGFPEVALHFVKDEQTRFNLAVECGNTEVAVASAKEIDQKDCWHRLGVEALRQGNHEIVEYAYQKTKNFERLSFLYLITGNVEKLGKMLKIAEMRNDVMGRFHNALYLGDVQERVRILEETNHLPLAYATAKVHGLTEIAEELERQLGDNVPSLSEVDKSVLLMPPRPILQENNWPLLVVNKGLFEGAFPGAVATADIEDEDVAAGAWGPEIDIVEPEEGFNGEAVIVDEEVIGDEEERGDDEEGGWDNLDLDIPADAAVPEVSHEAAYFVTPSAGIPKSQNWIQNSSLAGEHAAAGSFDSAMRLLSRQLGIQNFTPLRNVFLELHLASQALLPTLVSVPGLSLFLERGWTDSSPINAKGSPAILTKLSSLEEKLNVAYKATTDGKFTDALRFFLDILHTIPVVVVDSRKEVDEVKELLGIAKEYTLALKIELKRKDPALKDDLKRQCELSAYFTHCQMQPTHLKLSLMSAMTICFKSKNYSTAASIARRLLELNLSPAMASKARQVLQVSERNPKNEIELNYDPRNPFVVCGATFTPIYRGTKDVSCPYCKARFVPDTANKLCPVCDLALVGADASGLLCSTSQMR</sequence>
<dbReference type="InterPro" id="IPR019775">
    <property type="entry name" value="WD40_repeat_CS"/>
</dbReference>
<evidence type="ECO:0000256" key="14">
    <source>
        <dbReference type="PIRNR" id="PIRNR003354"/>
    </source>
</evidence>
<evidence type="ECO:0000259" key="18">
    <source>
        <dbReference type="Pfam" id="PF23953"/>
    </source>
</evidence>
<dbReference type="InterPro" id="IPR020472">
    <property type="entry name" value="WD40_PAC1"/>
</dbReference>
<feature type="domain" description="COPA/B TPR" evidence="18">
    <location>
        <begin position="611"/>
        <end position="771"/>
    </location>
</feature>
<evidence type="ECO:0000256" key="3">
    <source>
        <dbReference type="ARBA" id="ARBA00011775"/>
    </source>
</evidence>
<dbReference type="PROSITE" id="PS50082">
    <property type="entry name" value="WD_REPEATS_2"/>
    <property type="match status" value="5"/>
</dbReference>
<dbReference type="CDD" id="cd22948">
    <property type="entry name" value="Coatomer_WDAD_alpha"/>
    <property type="match status" value="1"/>
</dbReference>
<evidence type="ECO:0000256" key="5">
    <source>
        <dbReference type="ARBA" id="ARBA00022490"/>
    </source>
</evidence>
<dbReference type="Gene3D" id="2.130.10.10">
    <property type="entry name" value="YVTN repeat-like/Quinoprotein amine dehydrogenase"/>
    <property type="match status" value="1"/>
</dbReference>
<feature type="repeat" description="WD" evidence="15">
    <location>
        <begin position="244"/>
        <end position="285"/>
    </location>
</feature>
<dbReference type="EMBL" id="ABEU02000002">
    <property type="protein sequence ID" value="PNR60344.1"/>
    <property type="molecule type" value="Genomic_DNA"/>
</dbReference>
<dbReference type="InterPro" id="IPR010714">
    <property type="entry name" value="Coatomer_asu_C"/>
</dbReference>
<dbReference type="SMART" id="SM00320">
    <property type="entry name" value="WD40"/>
    <property type="match status" value="7"/>
</dbReference>
<dbReference type="EnsemblPlants" id="Pp3c2_24120V3.2">
    <property type="protein sequence ID" value="Pp3c2_24120V3.2"/>
    <property type="gene ID" value="Pp3c2_24120"/>
</dbReference>
<dbReference type="GO" id="GO:0006886">
    <property type="term" value="P:intracellular protein transport"/>
    <property type="evidence" value="ECO:0000318"/>
    <property type="project" value="GO_Central"/>
</dbReference>
<dbReference type="InterPro" id="IPR016391">
    <property type="entry name" value="Coatomer_asu"/>
</dbReference>
<dbReference type="GO" id="GO:0006888">
    <property type="term" value="P:endoplasmic reticulum to Golgi vesicle-mediated transport"/>
    <property type="evidence" value="ECO:0000318"/>
    <property type="project" value="GO_Central"/>
</dbReference>
<name>A0A2K1L2U3_PHYPA</name>
<dbReference type="CDD" id="cd00200">
    <property type="entry name" value="WD40"/>
    <property type="match status" value="1"/>
</dbReference>
<keyword evidence="6 15" id="KW-0853">WD repeat</keyword>
<dbReference type="PIRSF" id="PIRSF003354">
    <property type="entry name" value="Coatomer_alpha_subunit"/>
    <property type="match status" value="1"/>
</dbReference>
<evidence type="ECO:0000256" key="9">
    <source>
        <dbReference type="ARBA" id="ARBA00022927"/>
    </source>
</evidence>
<evidence type="ECO:0000259" key="16">
    <source>
        <dbReference type="Pfam" id="PF04053"/>
    </source>
</evidence>
<feature type="repeat" description="WD" evidence="15">
    <location>
        <begin position="131"/>
        <end position="164"/>
    </location>
</feature>
<dbReference type="FunFam" id="2.130.10.10:FF:000010">
    <property type="entry name" value="Coatomer subunit alpha"/>
    <property type="match status" value="1"/>
</dbReference>
<feature type="domain" description="Coatomer alpha subunit C-terminal" evidence="17">
    <location>
        <begin position="816"/>
        <end position="1221"/>
    </location>
</feature>
<dbReference type="STRING" id="3218.A0A2K1L2U3"/>
<dbReference type="Proteomes" id="UP000006727">
    <property type="component" value="Chromosome 2"/>
</dbReference>
<keyword evidence="8 14" id="KW-0931">ER-Golgi transport</keyword>
<dbReference type="Pfam" id="PF04053">
    <property type="entry name" value="B-prop_COPA_B_2nd"/>
    <property type="match status" value="1"/>
</dbReference>
<dbReference type="PROSITE" id="PS00678">
    <property type="entry name" value="WD_REPEATS_1"/>
    <property type="match status" value="1"/>
</dbReference>
<evidence type="ECO:0000256" key="15">
    <source>
        <dbReference type="PROSITE-ProRule" id="PRU00221"/>
    </source>
</evidence>
<keyword evidence="10 14" id="KW-0333">Golgi apparatus</keyword>
<evidence type="ECO:0000256" key="4">
    <source>
        <dbReference type="ARBA" id="ARBA00022448"/>
    </source>
</evidence>
<dbReference type="AlphaFoldDB" id="A0A2K1L2U3"/>
<evidence type="ECO:0000256" key="2">
    <source>
        <dbReference type="ARBA" id="ARBA00004347"/>
    </source>
</evidence>
<dbReference type="InterPro" id="IPR015943">
    <property type="entry name" value="WD40/YVTN_repeat-like_dom_sf"/>
</dbReference>
<dbReference type="Gene3D" id="1.25.40.470">
    <property type="match status" value="1"/>
</dbReference>
<dbReference type="SUPFAM" id="SSF51004">
    <property type="entry name" value="C-terminal (heme d1) domain of cytochrome cd1-nitrite reductase"/>
    <property type="match status" value="1"/>
</dbReference>
<dbReference type="FunFam" id="1.25.40.470:FF:000002">
    <property type="entry name" value="Coatomer subunit alpha"/>
    <property type="match status" value="1"/>
</dbReference>
<comment type="subcellular location">
    <subcellularLocation>
        <location evidence="14">Cytoplasm</location>
    </subcellularLocation>
    <subcellularLocation>
        <location evidence="1 14">Golgi apparatus membrane</location>
        <topology evidence="1 14">Peripheral membrane protein</topology>
        <orientation evidence="1">Cytoplasmic side</orientation>
    </subcellularLocation>
    <subcellularLocation>
        <location evidence="2">Cytoplasmic vesicle</location>
        <location evidence="2">COPI-coated vesicle membrane</location>
        <topology evidence="2">Peripheral membrane protein</topology>
        <orientation evidence="2">Cytoplasmic side</orientation>
    </subcellularLocation>
</comment>
<accession>A0A2K1L2U3</accession>
<dbReference type="GO" id="GO:0000139">
    <property type="term" value="C:Golgi membrane"/>
    <property type="evidence" value="ECO:0007669"/>
    <property type="project" value="UniProtKB-SubCell"/>
</dbReference>
<keyword evidence="7" id="KW-0677">Repeat</keyword>
<feature type="domain" description="COPA/B second beta-propeller" evidence="16">
    <location>
        <begin position="339"/>
        <end position="585"/>
    </location>
</feature>
<evidence type="ECO:0000256" key="8">
    <source>
        <dbReference type="ARBA" id="ARBA00022892"/>
    </source>
</evidence>
<dbReference type="EnsemblPlants" id="Pp3c2_24120V3.1">
    <property type="protein sequence ID" value="Pp3c2_24120V3.1"/>
    <property type="gene ID" value="Pp3c2_24120"/>
</dbReference>
<dbReference type="InterPro" id="IPR006692">
    <property type="entry name" value="Beta-prop_COPA/B_2nd"/>
</dbReference>
<protein>
    <recommendedName>
        <fullName evidence="14">Coatomer subunit alpha</fullName>
    </recommendedName>
</protein>
<dbReference type="InterPro" id="IPR011048">
    <property type="entry name" value="Haem_d1_sf"/>
</dbReference>
<dbReference type="SUPFAM" id="SSF50978">
    <property type="entry name" value="WD40 repeat-like"/>
    <property type="match status" value="1"/>
</dbReference>
<dbReference type="InterPro" id="IPR047312">
    <property type="entry name" value="Coatomer_alpha_WD-assoc_reg"/>
</dbReference>
<dbReference type="InterPro" id="IPR001680">
    <property type="entry name" value="WD40_rpt"/>
</dbReference>
<feature type="repeat" description="WD" evidence="15">
    <location>
        <begin position="200"/>
        <end position="241"/>
    </location>
</feature>
<dbReference type="GO" id="GO:0006891">
    <property type="term" value="P:intra-Golgi vesicle-mediated transport"/>
    <property type="evidence" value="ECO:0000318"/>
    <property type="project" value="GO_Central"/>
</dbReference>
<organism evidence="19">
    <name type="scientific">Physcomitrium patens</name>
    <name type="common">Spreading-leaved earth moss</name>
    <name type="synonym">Physcomitrella patens</name>
    <dbReference type="NCBI Taxonomy" id="3218"/>
    <lineage>
        <taxon>Eukaryota</taxon>
        <taxon>Viridiplantae</taxon>
        <taxon>Streptophyta</taxon>
        <taxon>Embryophyta</taxon>
        <taxon>Bryophyta</taxon>
        <taxon>Bryophytina</taxon>
        <taxon>Bryopsida</taxon>
        <taxon>Funariidae</taxon>
        <taxon>Funariales</taxon>
        <taxon>Funariaceae</taxon>
        <taxon>Physcomitrium</taxon>
    </lineage>
</organism>
<dbReference type="Gramene" id="Pp3c2_24120V3.2">
    <property type="protein sequence ID" value="Pp3c2_24120V3.2"/>
    <property type="gene ID" value="Pp3c2_24120"/>
</dbReference>
<evidence type="ECO:0000313" key="20">
    <source>
        <dbReference type="EnsemblPlants" id="Pp3c2_24120V3.1"/>
    </source>
</evidence>
<evidence type="ECO:0000256" key="1">
    <source>
        <dbReference type="ARBA" id="ARBA00004255"/>
    </source>
</evidence>
<keyword evidence="5 14" id="KW-0963">Cytoplasm</keyword>